<gene>
    <name evidence="1" type="ORF">DARMORV10_C05P32400.1</name>
</gene>
<evidence type="ECO:0000313" key="1">
    <source>
        <dbReference type="EMBL" id="CAF1929287.1"/>
    </source>
</evidence>
<name>A0A816L5F4_BRANA</name>
<dbReference type="EMBL" id="HG994369">
    <property type="protein sequence ID" value="CAF1929287.1"/>
    <property type="molecule type" value="Genomic_DNA"/>
</dbReference>
<proteinExistence type="predicted"/>
<dbReference type="Proteomes" id="UP001295469">
    <property type="component" value="Chromosome C05"/>
</dbReference>
<dbReference type="AlphaFoldDB" id="A0A816L5F4"/>
<protein>
    <submittedName>
        <fullName evidence="1">(rape) hypothetical protein</fullName>
    </submittedName>
</protein>
<organism evidence="1">
    <name type="scientific">Brassica napus</name>
    <name type="common">Rape</name>
    <dbReference type="NCBI Taxonomy" id="3708"/>
    <lineage>
        <taxon>Eukaryota</taxon>
        <taxon>Viridiplantae</taxon>
        <taxon>Streptophyta</taxon>
        <taxon>Embryophyta</taxon>
        <taxon>Tracheophyta</taxon>
        <taxon>Spermatophyta</taxon>
        <taxon>Magnoliopsida</taxon>
        <taxon>eudicotyledons</taxon>
        <taxon>Gunneridae</taxon>
        <taxon>Pentapetalae</taxon>
        <taxon>rosids</taxon>
        <taxon>malvids</taxon>
        <taxon>Brassicales</taxon>
        <taxon>Brassicaceae</taxon>
        <taxon>Brassiceae</taxon>
        <taxon>Brassica</taxon>
    </lineage>
</organism>
<accession>A0A816L5F4</accession>
<sequence length="39" mass="4429">MVNCRQIYKPKSYTPVSVKGTSEQPLFTSVLFDYEATIS</sequence>
<reference evidence="1" key="1">
    <citation type="submission" date="2021-01" db="EMBL/GenBank/DDBJ databases">
        <authorList>
            <consortium name="Genoscope - CEA"/>
            <person name="William W."/>
        </authorList>
    </citation>
    <scope>NUCLEOTIDE SEQUENCE</scope>
</reference>